<feature type="domain" description="MYND-type" evidence="9">
    <location>
        <begin position="447"/>
        <end position="489"/>
    </location>
</feature>
<evidence type="ECO:0000256" key="2">
    <source>
        <dbReference type="ARBA" id="ARBA00010655"/>
    </source>
</evidence>
<proteinExistence type="inferred from homology"/>
<dbReference type="SUPFAM" id="SSF144232">
    <property type="entry name" value="HIT/MYND zinc finger-like"/>
    <property type="match status" value="1"/>
</dbReference>
<protein>
    <recommendedName>
        <fullName evidence="9">MYND-type domain-containing protein</fullName>
    </recommendedName>
</protein>
<dbReference type="GO" id="GO:0005737">
    <property type="term" value="C:cytoplasm"/>
    <property type="evidence" value="ECO:0007669"/>
    <property type="project" value="UniProtKB-SubCell"/>
</dbReference>
<evidence type="ECO:0000256" key="8">
    <source>
        <dbReference type="SAM" id="MobiDB-lite"/>
    </source>
</evidence>
<comment type="subcellular location">
    <subcellularLocation>
        <location evidence="1">Cytoplasm</location>
    </subcellularLocation>
</comment>
<dbReference type="Proteomes" id="UP000245591">
    <property type="component" value="Unassembled WGS sequence"/>
</dbReference>
<evidence type="ECO:0000259" key="9">
    <source>
        <dbReference type="PROSITE" id="PS50865"/>
    </source>
</evidence>
<evidence type="ECO:0000313" key="11">
    <source>
        <dbReference type="Proteomes" id="UP000245591"/>
    </source>
</evidence>
<comment type="caution">
    <text evidence="10">The sequence shown here is derived from an EMBL/GenBank/DDBJ whole genome shotgun (WGS) entry which is preliminary data.</text>
</comment>
<keyword evidence="4" id="KW-0479">Metal-binding</keyword>
<feature type="region of interest" description="Disordered" evidence="8">
    <location>
        <begin position="549"/>
        <end position="569"/>
    </location>
</feature>
<accession>A0A2U1JDX6</accession>
<evidence type="ECO:0000313" key="10">
    <source>
        <dbReference type="EMBL" id="PWA03235.1"/>
    </source>
</evidence>
<comment type="similarity">
    <text evidence="2">Belongs to the MUB1/samB family.</text>
</comment>
<dbReference type="PANTHER" id="PTHR47442">
    <property type="entry name" value="MYND-TYPE ZINC FINGER PROTEIN MUB1"/>
    <property type="match status" value="1"/>
</dbReference>
<dbReference type="EMBL" id="MBFU01000024">
    <property type="protein sequence ID" value="PWA03235.1"/>
    <property type="molecule type" value="Genomic_DNA"/>
</dbReference>
<dbReference type="Gene3D" id="6.10.140.2220">
    <property type="match status" value="1"/>
</dbReference>
<dbReference type="Pfam" id="PF01753">
    <property type="entry name" value="zf-MYND"/>
    <property type="match status" value="1"/>
</dbReference>
<evidence type="ECO:0000256" key="7">
    <source>
        <dbReference type="PROSITE-ProRule" id="PRU00134"/>
    </source>
</evidence>
<organism evidence="10 11">
    <name type="scientific">Smittium angustum</name>
    <dbReference type="NCBI Taxonomy" id="133377"/>
    <lineage>
        <taxon>Eukaryota</taxon>
        <taxon>Fungi</taxon>
        <taxon>Fungi incertae sedis</taxon>
        <taxon>Zoopagomycota</taxon>
        <taxon>Kickxellomycotina</taxon>
        <taxon>Harpellomycetes</taxon>
        <taxon>Harpellales</taxon>
        <taxon>Legeriomycetaceae</taxon>
        <taxon>Smittium</taxon>
    </lineage>
</organism>
<dbReference type="GO" id="GO:0006511">
    <property type="term" value="P:ubiquitin-dependent protein catabolic process"/>
    <property type="evidence" value="ECO:0007669"/>
    <property type="project" value="TreeGrafter"/>
</dbReference>
<feature type="region of interest" description="Disordered" evidence="8">
    <location>
        <begin position="732"/>
        <end position="752"/>
    </location>
</feature>
<keyword evidence="11" id="KW-1185">Reference proteome</keyword>
<evidence type="ECO:0000256" key="4">
    <source>
        <dbReference type="ARBA" id="ARBA00022723"/>
    </source>
</evidence>
<dbReference type="GO" id="GO:0007163">
    <property type="term" value="P:establishment or maintenance of cell polarity"/>
    <property type="evidence" value="ECO:0007669"/>
    <property type="project" value="TreeGrafter"/>
</dbReference>
<name>A0A2U1JDX6_SMIAN</name>
<evidence type="ECO:0000256" key="3">
    <source>
        <dbReference type="ARBA" id="ARBA00022490"/>
    </source>
</evidence>
<dbReference type="AlphaFoldDB" id="A0A2U1JDX6"/>
<gene>
    <name evidence="10" type="ORF">BB558_000584</name>
</gene>
<evidence type="ECO:0000256" key="6">
    <source>
        <dbReference type="ARBA" id="ARBA00022833"/>
    </source>
</evidence>
<reference evidence="10 11" key="1">
    <citation type="journal article" date="2018" name="MBio">
        <title>Comparative Genomics Reveals the Core Gene Toolbox for the Fungus-Insect Symbiosis.</title>
        <authorList>
            <person name="Wang Y."/>
            <person name="Stata M."/>
            <person name="Wang W."/>
            <person name="Stajich J.E."/>
            <person name="White M.M."/>
            <person name="Moncalvo J.M."/>
        </authorList>
    </citation>
    <scope>NUCLEOTIDE SEQUENCE [LARGE SCALE GENOMIC DNA]</scope>
    <source>
        <strain evidence="10 11">AUS-126-30</strain>
    </source>
</reference>
<dbReference type="InterPro" id="IPR051664">
    <property type="entry name" value="MYND-type_zinc_finger"/>
</dbReference>
<dbReference type="GO" id="GO:0008270">
    <property type="term" value="F:zinc ion binding"/>
    <property type="evidence" value="ECO:0007669"/>
    <property type="project" value="UniProtKB-KW"/>
</dbReference>
<evidence type="ECO:0000256" key="1">
    <source>
        <dbReference type="ARBA" id="ARBA00004496"/>
    </source>
</evidence>
<dbReference type="InterPro" id="IPR002893">
    <property type="entry name" value="Znf_MYND"/>
</dbReference>
<keyword evidence="3" id="KW-0963">Cytoplasm</keyword>
<evidence type="ECO:0000256" key="5">
    <source>
        <dbReference type="ARBA" id="ARBA00022771"/>
    </source>
</evidence>
<keyword evidence="6" id="KW-0862">Zinc</keyword>
<dbReference type="PROSITE" id="PS50865">
    <property type="entry name" value="ZF_MYND_2"/>
    <property type="match status" value="1"/>
</dbReference>
<sequence>MRESNFNFPLANKACVSISSSLYDRRALDCTSVLPLVNSLYNLGILTFSSARIREIMTTDGGLERLVRILKTTKISKGPKDALQNWKWLTAYHCIINMGVRGTEEVRTRVVQAGAVSVFVCILEAYLKKMEVVDLGKKINQIKNITNDCEPTKKNSFSFQRNQTGNPIINTSYDRNNFNDQNFGQNPPAAVESPIQQNINNNQRGLNILFDRQPNFNTANTATTNLNRVPNFESPNTPFNPENQPNNLSNLIIPERTFANTPEQNNNQARNFENVNIQRFSNAPSRTPLRNISYPIEERALTDELSFSSLTAIAGRSHTDNRVLSNDPYGHSRLEVMQMQYQQAELELQQIDDVMFRPEDLVLSLQLLAYVTKYSDIRRLLYSVTVSSSNKTTPDGRPARRVVNVFELVEQFTCRNNSHYMQGWADIIMGNMCRKDEKRGGIKKCANIHCNNWETIGKQFARCKRCRKAKYCSKECQSEAWESGHKHWCSEKPGQYEYGENVASNVQPVVQPPPQQTTEQLLRSSVNTRNTYQQPVLNQNAATQPSRLTRYNNSAPYPMTRTAHNGRQTTETRTTQFSTFNNTQQSQPMLNTTMINGQTTQLMRSQQLPQGLANPHTQSYSYGNNNPNIEPESLELPPVRLTPNGHTQPPILPPLAISRQHNQNFNRDTPTNAGSMLSQSINSPYMFSRETDASIAGGNVPPAVSVGDNNRRQNAAFGLSNNVGTSFEQLRGFQNSDARSPRFGSFGNNTRH</sequence>
<dbReference type="PANTHER" id="PTHR47442:SF1">
    <property type="entry name" value="MYND-TYPE ZINC FINGER PROTEIN MUB1"/>
    <property type="match status" value="1"/>
</dbReference>
<dbReference type="GO" id="GO:1990304">
    <property type="term" value="C:MUB1-RAD6-UBR2 ubiquitin ligase complex"/>
    <property type="evidence" value="ECO:0007669"/>
    <property type="project" value="TreeGrafter"/>
</dbReference>
<keyword evidence="5 7" id="KW-0863">Zinc-finger</keyword>